<dbReference type="RefSeq" id="WP_069938044.1">
    <property type="nucleotide sequence ID" value="NZ_MAMP01000020.1"/>
</dbReference>
<dbReference type="SUPFAM" id="SSF56752">
    <property type="entry name" value="D-aminoacid aminotransferase-like PLP-dependent enzymes"/>
    <property type="match status" value="1"/>
</dbReference>
<dbReference type="PANTHER" id="PTHR42743">
    <property type="entry name" value="AMINO-ACID AMINOTRANSFERASE"/>
    <property type="match status" value="1"/>
</dbReference>
<dbReference type="EMBL" id="MAMP01000020">
    <property type="protein sequence ID" value="OES45163.1"/>
    <property type="molecule type" value="Genomic_DNA"/>
</dbReference>
<protein>
    <submittedName>
        <fullName evidence="5">4-amino-4-deoxychorismate lyase</fullName>
    </submittedName>
</protein>
<dbReference type="OrthoDB" id="9805628at2"/>
<dbReference type="STRING" id="1714016.BA724_03900"/>
<comment type="cofactor">
    <cofactor evidence="1">
        <name>pyridoxal 5'-phosphate</name>
        <dbReference type="ChEBI" id="CHEBI:597326"/>
    </cofactor>
</comment>
<keyword evidence="6" id="KW-1185">Reference proteome</keyword>
<dbReference type="GO" id="GO:0005829">
    <property type="term" value="C:cytosol"/>
    <property type="evidence" value="ECO:0007669"/>
    <property type="project" value="TreeGrafter"/>
</dbReference>
<dbReference type="GO" id="GO:0016829">
    <property type="term" value="F:lyase activity"/>
    <property type="evidence" value="ECO:0007669"/>
    <property type="project" value="UniProtKB-KW"/>
</dbReference>
<sequence>MYTYVNGQVVPNNEVRISPFDHGFLYGVGVFETFRTYDRKAFLLDEHLERLNKSIRELNIDLHVTRQQAEAILGQLNEANGWDNAYIRFNVSAGSGEIGLQTEPYQNPNVIVFQKGLKAAGAMTEKQGVWLKTRRNRPEGEYRLKSHHYLNNIFGKREAGSDPSIEGLFLTEDGFVAEGVVSNVFWTKKRTLYTPALQTGILNGVTRQFVINIAREAGLTVEEGLYKPNEIETADEVFVTNSIQEIVPLQAVGEKVLPGKAGNAVKQLFKMYQEAVRL</sequence>
<dbReference type="Pfam" id="PF01063">
    <property type="entry name" value="Aminotran_4"/>
    <property type="match status" value="1"/>
</dbReference>
<reference evidence="5 6" key="1">
    <citation type="submission" date="2016-06" db="EMBL/GenBank/DDBJ databases">
        <title>Domibacillus iocasae genome sequencing.</title>
        <authorList>
            <person name="Verma A."/>
            <person name="Pal Y."/>
            <person name="Ojha A.K."/>
            <person name="Krishnamurthi S."/>
        </authorList>
    </citation>
    <scope>NUCLEOTIDE SEQUENCE [LARGE SCALE GENOMIC DNA]</scope>
    <source>
        <strain evidence="5 6">DSM 29979</strain>
    </source>
</reference>
<keyword evidence="5" id="KW-0456">Lyase</keyword>
<dbReference type="InterPro" id="IPR043131">
    <property type="entry name" value="BCAT-like_N"/>
</dbReference>
<dbReference type="FunFam" id="3.20.10.10:FF:000002">
    <property type="entry name" value="D-alanine aminotransferase"/>
    <property type="match status" value="1"/>
</dbReference>
<dbReference type="AlphaFoldDB" id="A0A1E7DQ26"/>
<name>A0A1E7DQ26_9BACI</name>
<evidence type="ECO:0000256" key="2">
    <source>
        <dbReference type="ARBA" id="ARBA00009320"/>
    </source>
</evidence>
<comment type="subunit">
    <text evidence="3">Homodimer.</text>
</comment>
<evidence type="ECO:0000313" key="5">
    <source>
        <dbReference type="EMBL" id="OES45163.1"/>
    </source>
</evidence>
<dbReference type="InterPro" id="IPR001544">
    <property type="entry name" value="Aminotrans_IV"/>
</dbReference>
<evidence type="ECO:0000313" key="6">
    <source>
        <dbReference type="Proteomes" id="UP000095658"/>
    </source>
</evidence>
<evidence type="ECO:0000256" key="4">
    <source>
        <dbReference type="ARBA" id="ARBA00022898"/>
    </source>
</evidence>
<dbReference type="InterPro" id="IPR043132">
    <property type="entry name" value="BCAT-like_C"/>
</dbReference>
<gene>
    <name evidence="5" type="ORF">BA724_03900</name>
</gene>
<comment type="similarity">
    <text evidence="2">Belongs to the class-IV pyridoxal-phosphate-dependent aminotransferase family.</text>
</comment>
<evidence type="ECO:0000256" key="1">
    <source>
        <dbReference type="ARBA" id="ARBA00001933"/>
    </source>
</evidence>
<dbReference type="PANTHER" id="PTHR42743:SF11">
    <property type="entry name" value="AMINODEOXYCHORISMATE LYASE"/>
    <property type="match status" value="1"/>
</dbReference>
<dbReference type="InterPro" id="IPR036038">
    <property type="entry name" value="Aminotransferase-like"/>
</dbReference>
<dbReference type="GO" id="GO:0046394">
    <property type="term" value="P:carboxylic acid biosynthetic process"/>
    <property type="evidence" value="ECO:0007669"/>
    <property type="project" value="UniProtKB-ARBA"/>
</dbReference>
<organism evidence="5 6">
    <name type="scientific">Domibacillus iocasae</name>
    <dbReference type="NCBI Taxonomy" id="1714016"/>
    <lineage>
        <taxon>Bacteria</taxon>
        <taxon>Bacillati</taxon>
        <taxon>Bacillota</taxon>
        <taxon>Bacilli</taxon>
        <taxon>Bacillales</taxon>
        <taxon>Bacillaceae</taxon>
        <taxon>Domibacillus</taxon>
    </lineage>
</organism>
<evidence type="ECO:0000256" key="3">
    <source>
        <dbReference type="ARBA" id="ARBA00011738"/>
    </source>
</evidence>
<keyword evidence="4" id="KW-0663">Pyridoxal phosphate</keyword>
<comment type="caution">
    <text evidence="5">The sequence shown here is derived from an EMBL/GenBank/DDBJ whole genome shotgun (WGS) entry which is preliminary data.</text>
</comment>
<dbReference type="Proteomes" id="UP000095658">
    <property type="component" value="Unassembled WGS sequence"/>
</dbReference>
<dbReference type="GO" id="GO:0008652">
    <property type="term" value="P:amino acid biosynthetic process"/>
    <property type="evidence" value="ECO:0007669"/>
    <property type="project" value="UniProtKB-ARBA"/>
</dbReference>
<dbReference type="NCBIfam" id="NF005800">
    <property type="entry name" value="PRK07650.1"/>
    <property type="match status" value="1"/>
</dbReference>
<proteinExistence type="inferred from homology"/>
<dbReference type="Gene3D" id="3.20.10.10">
    <property type="entry name" value="D-amino Acid Aminotransferase, subunit A, domain 2"/>
    <property type="match status" value="1"/>
</dbReference>
<dbReference type="InterPro" id="IPR050571">
    <property type="entry name" value="Class-IV_PLP-Dep_Aminotrnsfr"/>
</dbReference>
<accession>A0A1E7DQ26</accession>
<dbReference type="Gene3D" id="3.30.470.10">
    <property type="match status" value="1"/>
</dbReference>